<proteinExistence type="predicted"/>
<evidence type="ECO:0000313" key="3">
    <source>
        <dbReference type="EMBL" id="GEA81910.1"/>
    </source>
</evidence>
<organism evidence="3 4">
    <name type="scientific">Cellulomonas uda</name>
    <dbReference type="NCBI Taxonomy" id="1714"/>
    <lineage>
        <taxon>Bacteria</taxon>
        <taxon>Bacillati</taxon>
        <taxon>Actinomycetota</taxon>
        <taxon>Actinomycetes</taxon>
        <taxon>Micrococcales</taxon>
        <taxon>Cellulomonadaceae</taxon>
        <taxon>Cellulomonas</taxon>
    </lineage>
</organism>
<dbReference type="InterPro" id="IPR050300">
    <property type="entry name" value="GDXG_lipolytic_enzyme"/>
</dbReference>
<accession>A0A4Y3KG73</accession>
<keyword evidence="4" id="KW-1185">Reference proteome</keyword>
<evidence type="ECO:0000259" key="2">
    <source>
        <dbReference type="Pfam" id="PF07859"/>
    </source>
</evidence>
<dbReference type="PANTHER" id="PTHR48081">
    <property type="entry name" value="AB HYDROLASE SUPERFAMILY PROTEIN C4A8.06C"/>
    <property type="match status" value="1"/>
</dbReference>
<keyword evidence="1" id="KW-0378">Hydrolase</keyword>
<evidence type="ECO:0000313" key="4">
    <source>
        <dbReference type="Proteomes" id="UP000315842"/>
    </source>
</evidence>
<dbReference type="Gene3D" id="3.40.50.1820">
    <property type="entry name" value="alpha/beta hydrolase"/>
    <property type="match status" value="1"/>
</dbReference>
<dbReference type="GO" id="GO:0016787">
    <property type="term" value="F:hydrolase activity"/>
    <property type="evidence" value="ECO:0007669"/>
    <property type="project" value="UniProtKB-KW"/>
</dbReference>
<evidence type="ECO:0000256" key="1">
    <source>
        <dbReference type="ARBA" id="ARBA00022801"/>
    </source>
</evidence>
<dbReference type="Proteomes" id="UP000315842">
    <property type="component" value="Unassembled WGS sequence"/>
</dbReference>
<dbReference type="InterPro" id="IPR029058">
    <property type="entry name" value="AB_hydrolase_fold"/>
</dbReference>
<comment type="caution">
    <text evidence="3">The sequence shown here is derived from an EMBL/GenBank/DDBJ whole genome shotgun (WGS) entry which is preliminary data.</text>
</comment>
<dbReference type="PANTHER" id="PTHR48081:SF8">
    <property type="entry name" value="ALPHA_BETA HYDROLASE FOLD-3 DOMAIN-CONTAINING PROTEIN-RELATED"/>
    <property type="match status" value="1"/>
</dbReference>
<dbReference type="AlphaFoldDB" id="A0A4Y3KG73"/>
<reference evidence="3 4" key="1">
    <citation type="submission" date="2019-06" db="EMBL/GenBank/DDBJ databases">
        <title>Whole genome shotgun sequence of Cellulomonas uda NBRC 3747.</title>
        <authorList>
            <person name="Hosoyama A."/>
            <person name="Uohara A."/>
            <person name="Ohji S."/>
            <person name="Ichikawa N."/>
        </authorList>
    </citation>
    <scope>NUCLEOTIDE SEQUENCE [LARGE SCALE GENOMIC DNA]</scope>
    <source>
        <strain evidence="3 4">NBRC 3747</strain>
    </source>
</reference>
<sequence length="307" mass="31802">MTLDDVTAFRAEAARHAATLPRALPELPEGTYEVLATDGPVRELMVYRPARADATAVESAVEGAVDRGLPVLVNLHGGGFVLGDGRDDDPYCRLLADTTGCAVVNVDYVLAPEHPFPAAVHQVHGLLGWLAEHGHEHGLDGGRLAVAGHSAGGNLALAGALLARRTGGPALRGVVVDYAPLDLATPPAAKLTADADPGAVGLAEAGARFNAWYLGGADPSDELASPLLADDLSGLPPTLVLTAELDLLRAEGDALAARLAAAGVPVEHVVQPGCGHAFTHFGPDEQARAGWARIARFAQRVLTQERR</sequence>
<feature type="domain" description="Alpha/beta hydrolase fold-3" evidence="2">
    <location>
        <begin position="72"/>
        <end position="279"/>
    </location>
</feature>
<dbReference type="InterPro" id="IPR013094">
    <property type="entry name" value="AB_hydrolase_3"/>
</dbReference>
<gene>
    <name evidence="3" type="ORF">CUD01_23540</name>
</gene>
<dbReference type="RefSeq" id="WP_141321332.1">
    <property type="nucleotide sequence ID" value="NZ_BJLP01000041.1"/>
</dbReference>
<dbReference type="SUPFAM" id="SSF53474">
    <property type="entry name" value="alpha/beta-Hydrolases"/>
    <property type="match status" value="1"/>
</dbReference>
<dbReference type="Pfam" id="PF07859">
    <property type="entry name" value="Abhydrolase_3"/>
    <property type="match status" value="1"/>
</dbReference>
<name>A0A4Y3KG73_CELUD</name>
<dbReference type="EMBL" id="BJLP01000041">
    <property type="protein sequence ID" value="GEA81910.1"/>
    <property type="molecule type" value="Genomic_DNA"/>
</dbReference>
<protein>
    <submittedName>
        <fullName evidence="3">Carboxylesterase</fullName>
    </submittedName>
</protein>